<dbReference type="EMBL" id="BMVU01000003">
    <property type="protein sequence ID" value="GGX58763.1"/>
    <property type="molecule type" value="Genomic_DNA"/>
</dbReference>
<dbReference type="AlphaFoldDB" id="A0A918KCN6"/>
<dbReference type="NCBIfam" id="NF033521">
    <property type="entry name" value="lasso_leader_L3"/>
    <property type="match status" value="1"/>
</dbReference>
<comment type="caution">
    <text evidence="2">The sequence shown here is derived from an EMBL/GenBank/DDBJ whole genome shotgun (WGS) entry which is preliminary data.</text>
</comment>
<evidence type="ECO:0000313" key="2">
    <source>
        <dbReference type="EMBL" id="GGX58763.1"/>
    </source>
</evidence>
<protein>
    <recommendedName>
        <fullName evidence="4">Lasso RiPP family leader peptide-containing protein</fullName>
    </recommendedName>
</protein>
<dbReference type="Proteomes" id="UP000619244">
    <property type="component" value="Unassembled WGS sequence"/>
</dbReference>
<organism evidence="2 3">
    <name type="scientific">Streptomyces minutiscleroticus</name>
    <dbReference type="NCBI Taxonomy" id="68238"/>
    <lineage>
        <taxon>Bacteria</taxon>
        <taxon>Bacillati</taxon>
        <taxon>Actinomycetota</taxon>
        <taxon>Actinomycetes</taxon>
        <taxon>Kitasatosporales</taxon>
        <taxon>Streptomycetaceae</taxon>
        <taxon>Streptomyces</taxon>
    </lineage>
</organism>
<accession>A0A918KCN6</accession>
<proteinExistence type="predicted"/>
<reference evidence="2" key="1">
    <citation type="journal article" date="2014" name="Int. J. Syst. Evol. Microbiol.">
        <title>Complete genome sequence of Corynebacterium casei LMG S-19264T (=DSM 44701T), isolated from a smear-ripened cheese.</title>
        <authorList>
            <consortium name="US DOE Joint Genome Institute (JGI-PGF)"/>
            <person name="Walter F."/>
            <person name="Albersmeier A."/>
            <person name="Kalinowski J."/>
            <person name="Ruckert C."/>
        </authorList>
    </citation>
    <scope>NUCLEOTIDE SEQUENCE</scope>
    <source>
        <strain evidence="2">JCM 4790</strain>
    </source>
</reference>
<evidence type="ECO:0008006" key="4">
    <source>
        <dbReference type="Google" id="ProtNLM"/>
    </source>
</evidence>
<evidence type="ECO:0000256" key="1">
    <source>
        <dbReference type="SAM" id="MobiDB-lite"/>
    </source>
</evidence>
<name>A0A918KCN6_9ACTN</name>
<evidence type="ECO:0000313" key="3">
    <source>
        <dbReference type="Proteomes" id="UP000619244"/>
    </source>
</evidence>
<feature type="region of interest" description="Disordered" evidence="1">
    <location>
        <begin position="1"/>
        <end position="26"/>
    </location>
</feature>
<gene>
    <name evidence="2" type="ORF">GCM10010358_11080</name>
</gene>
<keyword evidence="3" id="KW-1185">Reference proteome</keyword>
<feature type="compositionally biased region" description="Basic and acidic residues" evidence="1">
    <location>
        <begin position="1"/>
        <end position="11"/>
    </location>
</feature>
<sequence>MVMDTLKDTDVRPAPGPAGEAEPYEPPRAVEVGDFTVLTRGLGPKGTDVIAGSWFAAG</sequence>
<reference evidence="2" key="2">
    <citation type="submission" date="2020-09" db="EMBL/GenBank/DDBJ databases">
        <authorList>
            <person name="Sun Q."/>
            <person name="Ohkuma M."/>
        </authorList>
    </citation>
    <scope>NUCLEOTIDE SEQUENCE</scope>
    <source>
        <strain evidence="2">JCM 4790</strain>
    </source>
</reference>